<sequence length="285" mass="30430">MNLFPTVRRLLAIAGASLCLALLVALLGAALVLQAGWYDASAVRPHFQFVHTLLERGMQQSVRFHARGIQAPEPAAQAVARGGAAFRRSCEQCHGGPGVAQGAIGLSMQPVPGPLADAARRWRPRELYWITAKGIKMSGMPAWGFHLPEQEIWDIVAFLGALPGMTPAAYQEIAVAPPSTAQPVDVSGSNAPTGGNRARGRLALTQYACHSCHLLPGVTGPQTFVGPNLDGLGQRAFIAGKLPRTEENLIRWIMAPQEVKPGSSMPPLGVSERDARDMAAYLLEH</sequence>
<evidence type="ECO:0000256" key="6">
    <source>
        <dbReference type="PROSITE-ProRule" id="PRU00433"/>
    </source>
</evidence>
<proteinExistence type="predicted"/>
<keyword evidence="3 6" id="KW-0479">Metal-binding</keyword>
<dbReference type="InterPro" id="IPR009056">
    <property type="entry name" value="Cyt_c-like_dom"/>
</dbReference>
<evidence type="ECO:0000256" key="3">
    <source>
        <dbReference type="ARBA" id="ARBA00022723"/>
    </source>
</evidence>
<keyword evidence="4" id="KW-0249">Electron transport</keyword>
<dbReference type="Pfam" id="PF13442">
    <property type="entry name" value="Cytochrome_CBB3"/>
    <property type="match status" value="1"/>
</dbReference>
<dbReference type="InterPro" id="IPR036909">
    <property type="entry name" value="Cyt_c-like_dom_sf"/>
</dbReference>
<protein>
    <submittedName>
        <fullName evidence="8">C-type cytochrome</fullName>
    </submittedName>
</protein>
<dbReference type="EMBL" id="WWCJ01000012">
    <property type="protein sequence ID" value="MYN03850.1"/>
    <property type="molecule type" value="Genomic_DNA"/>
</dbReference>
<feature type="domain" description="Cytochrome c" evidence="7">
    <location>
        <begin position="77"/>
        <end position="163"/>
    </location>
</feature>
<dbReference type="SUPFAM" id="SSF46626">
    <property type="entry name" value="Cytochrome c"/>
    <property type="match status" value="2"/>
</dbReference>
<dbReference type="GO" id="GO:0009055">
    <property type="term" value="F:electron transfer activity"/>
    <property type="evidence" value="ECO:0007669"/>
    <property type="project" value="InterPro"/>
</dbReference>
<dbReference type="GO" id="GO:0046872">
    <property type="term" value="F:metal ion binding"/>
    <property type="evidence" value="ECO:0007669"/>
    <property type="project" value="UniProtKB-KW"/>
</dbReference>
<evidence type="ECO:0000256" key="5">
    <source>
        <dbReference type="ARBA" id="ARBA00023004"/>
    </source>
</evidence>
<keyword evidence="2 6" id="KW-0349">Heme</keyword>
<accession>A0A6N9HK16</accession>
<evidence type="ECO:0000256" key="4">
    <source>
        <dbReference type="ARBA" id="ARBA00022982"/>
    </source>
</evidence>
<dbReference type="PROSITE" id="PS51007">
    <property type="entry name" value="CYTC"/>
    <property type="match status" value="2"/>
</dbReference>
<evidence type="ECO:0000259" key="7">
    <source>
        <dbReference type="PROSITE" id="PS51007"/>
    </source>
</evidence>
<dbReference type="PANTHER" id="PTHR33751">
    <property type="entry name" value="CBB3-TYPE CYTOCHROME C OXIDASE SUBUNIT FIXP"/>
    <property type="match status" value="1"/>
</dbReference>
<dbReference type="InterPro" id="IPR050597">
    <property type="entry name" value="Cytochrome_c_Oxidase_Subunit"/>
</dbReference>
<dbReference type="Gene3D" id="1.10.760.10">
    <property type="entry name" value="Cytochrome c-like domain"/>
    <property type="match status" value="2"/>
</dbReference>
<dbReference type="PANTHER" id="PTHR33751:SF9">
    <property type="entry name" value="CYTOCHROME C4"/>
    <property type="match status" value="1"/>
</dbReference>
<evidence type="ECO:0000256" key="1">
    <source>
        <dbReference type="ARBA" id="ARBA00022448"/>
    </source>
</evidence>
<evidence type="ECO:0000313" key="8">
    <source>
        <dbReference type="EMBL" id="MYN03850.1"/>
    </source>
</evidence>
<keyword evidence="5 6" id="KW-0408">Iron</keyword>
<dbReference type="Proteomes" id="UP000448575">
    <property type="component" value="Unassembled WGS sequence"/>
</dbReference>
<feature type="domain" description="Cytochrome c" evidence="7">
    <location>
        <begin position="195"/>
        <end position="285"/>
    </location>
</feature>
<dbReference type="AlphaFoldDB" id="A0A6N9HK16"/>
<reference evidence="8 9" key="1">
    <citation type="submission" date="2019-12" db="EMBL/GenBank/DDBJ databases">
        <title>Novel species isolated from a subtropical stream in China.</title>
        <authorList>
            <person name="Lu H."/>
        </authorList>
    </citation>
    <scope>NUCLEOTIDE SEQUENCE [LARGE SCALE GENOMIC DNA]</scope>
    <source>
        <strain evidence="8 9">DS3</strain>
    </source>
</reference>
<evidence type="ECO:0000313" key="9">
    <source>
        <dbReference type="Proteomes" id="UP000448575"/>
    </source>
</evidence>
<comment type="caution">
    <text evidence="8">The sequence shown here is derived from an EMBL/GenBank/DDBJ whole genome shotgun (WGS) entry which is preliminary data.</text>
</comment>
<dbReference type="GO" id="GO:0020037">
    <property type="term" value="F:heme binding"/>
    <property type="evidence" value="ECO:0007669"/>
    <property type="project" value="InterPro"/>
</dbReference>
<keyword evidence="9" id="KW-1185">Reference proteome</keyword>
<organism evidence="8 9">
    <name type="scientific">Pseudoduganella guangdongensis</name>
    <dbReference type="NCBI Taxonomy" id="2692179"/>
    <lineage>
        <taxon>Bacteria</taxon>
        <taxon>Pseudomonadati</taxon>
        <taxon>Pseudomonadota</taxon>
        <taxon>Betaproteobacteria</taxon>
        <taxon>Burkholderiales</taxon>
        <taxon>Oxalobacteraceae</taxon>
        <taxon>Telluria group</taxon>
        <taxon>Pseudoduganella</taxon>
    </lineage>
</organism>
<name>A0A6N9HK16_9BURK</name>
<gene>
    <name evidence="8" type="ORF">GTP41_17290</name>
</gene>
<evidence type="ECO:0000256" key="2">
    <source>
        <dbReference type="ARBA" id="ARBA00022617"/>
    </source>
</evidence>
<keyword evidence="1" id="KW-0813">Transport</keyword>